<dbReference type="InterPro" id="IPR036129">
    <property type="entry name" value="Glycerate_kinase_sf"/>
</dbReference>
<dbReference type="InterPro" id="IPR018197">
    <property type="entry name" value="Glycerate_kinase_RE-like"/>
</dbReference>
<keyword evidence="2 4" id="KW-0808">Transferase</keyword>
<evidence type="ECO:0000256" key="2">
    <source>
        <dbReference type="ARBA" id="ARBA00022679"/>
    </source>
</evidence>
<evidence type="ECO:0000313" key="6">
    <source>
        <dbReference type="Proteomes" id="UP000886842"/>
    </source>
</evidence>
<sequence>MTPPAATVVLCPDSFKGSASATEAADWLAQGWRQVRPDDTVVALGQADGGEGTAEVVAAAQPGGRWHELTVCGPDRRPVTGRWYRHGSTATCDLAQMSGLPLMGELDPTGATTRGLGQVIGAAVAAGCTLIQVGLGGSASTDGGAGALAALGWSLTDADGAPVPDGGQGLTRIASLTPGDWPDEVEVLVVTDVTAPLLGPNGAAAVFGPQKGATADDIALLDAALAHWATVLGGDPEAPGAGAAGGVGYGFATALGARLVPGADWVAERTGLTTLLPGADLVVTGEGRFDATSWTGKVTGSVLTAVGDATRSAVVAGQVSPDAARPGLTMIALSELAGSSEAALADPQRWLVRAGSALAEGFEPPSVHCGHGRTHPGR</sequence>
<evidence type="ECO:0000256" key="1">
    <source>
        <dbReference type="ARBA" id="ARBA00006284"/>
    </source>
</evidence>
<keyword evidence="3 4" id="KW-0418">Kinase</keyword>
<dbReference type="Gene3D" id="3.40.50.10350">
    <property type="entry name" value="Glycerate kinase, domain 1"/>
    <property type="match status" value="1"/>
</dbReference>
<organism evidence="5 6">
    <name type="scientific">Candidatus Avipropionibacterium avicola</name>
    <dbReference type="NCBI Taxonomy" id="2840701"/>
    <lineage>
        <taxon>Bacteria</taxon>
        <taxon>Bacillati</taxon>
        <taxon>Actinomycetota</taxon>
        <taxon>Actinomycetes</taxon>
        <taxon>Propionibacteriales</taxon>
        <taxon>Propionibacteriaceae</taxon>
        <taxon>Propionibacteriaceae incertae sedis</taxon>
        <taxon>Candidatus Avipropionibacterium</taxon>
    </lineage>
</organism>
<dbReference type="InterPro" id="IPR004381">
    <property type="entry name" value="Glycerate_kinase"/>
</dbReference>
<dbReference type="EMBL" id="DVLP01000324">
    <property type="protein sequence ID" value="HIT76116.1"/>
    <property type="molecule type" value="Genomic_DNA"/>
</dbReference>
<reference evidence="5" key="2">
    <citation type="journal article" date="2021" name="PeerJ">
        <title>Extensive microbial diversity within the chicken gut microbiome revealed by metagenomics and culture.</title>
        <authorList>
            <person name="Gilroy R."/>
            <person name="Ravi A."/>
            <person name="Getino M."/>
            <person name="Pursley I."/>
            <person name="Horton D.L."/>
            <person name="Alikhan N.F."/>
            <person name="Baker D."/>
            <person name="Gharbi K."/>
            <person name="Hall N."/>
            <person name="Watson M."/>
            <person name="Adriaenssens E.M."/>
            <person name="Foster-Nyarko E."/>
            <person name="Jarju S."/>
            <person name="Secka A."/>
            <person name="Antonio M."/>
            <person name="Oren A."/>
            <person name="Chaudhuri R.R."/>
            <person name="La Ragione R."/>
            <person name="Hildebrand F."/>
            <person name="Pallen M.J."/>
        </authorList>
    </citation>
    <scope>NUCLEOTIDE SEQUENCE</scope>
    <source>
        <strain evidence="5">ChiGjej1B1-24693</strain>
    </source>
</reference>
<dbReference type="PANTHER" id="PTHR21599">
    <property type="entry name" value="GLYCERATE KINASE"/>
    <property type="match status" value="1"/>
</dbReference>
<gene>
    <name evidence="5" type="ORF">IAA98_11055</name>
</gene>
<dbReference type="PIRSF" id="PIRSF006078">
    <property type="entry name" value="GlxK"/>
    <property type="match status" value="1"/>
</dbReference>
<comment type="similarity">
    <text evidence="1 4">Belongs to the glycerate kinase type-1 family.</text>
</comment>
<accession>A0A9D1GYY5</accession>
<dbReference type="AlphaFoldDB" id="A0A9D1GYY5"/>
<dbReference type="Pfam" id="PF02595">
    <property type="entry name" value="Gly_kinase"/>
    <property type="match status" value="1"/>
</dbReference>
<evidence type="ECO:0000256" key="3">
    <source>
        <dbReference type="ARBA" id="ARBA00022777"/>
    </source>
</evidence>
<dbReference type="GO" id="GO:0031388">
    <property type="term" value="P:organic acid phosphorylation"/>
    <property type="evidence" value="ECO:0007669"/>
    <property type="project" value="UniProtKB-UniRule"/>
</dbReference>
<dbReference type="Gene3D" id="3.90.1510.10">
    <property type="entry name" value="Glycerate kinase, domain 2"/>
    <property type="match status" value="1"/>
</dbReference>
<comment type="caution">
    <text evidence="5">The sequence shown here is derived from an EMBL/GenBank/DDBJ whole genome shotgun (WGS) entry which is preliminary data.</text>
</comment>
<dbReference type="Proteomes" id="UP000886842">
    <property type="component" value="Unassembled WGS sequence"/>
</dbReference>
<dbReference type="NCBIfam" id="TIGR00045">
    <property type="entry name" value="glycerate kinase"/>
    <property type="match status" value="1"/>
</dbReference>
<dbReference type="PANTHER" id="PTHR21599:SF0">
    <property type="entry name" value="GLYCERATE KINASE"/>
    <property type="match status" value="1"/>
</dbReference>
<evidence type="ECO:0000313" key="5">
    <source>
        <dbReference type="EMBL" id="HIT76116.1"/>
    </source>
</evidence>
<dbReference type="InterPro" id="IPR018193">
    <property type="entry name" value="Glyc_kinase_flavodox-like_fold"/>
</dbReference>
<protein>
    <submittedName>
        <fullName evidence="5">Glycerate kinase</fullName>
    </submittedName>
</protein>
<dbReference type="SUPFAM" id="SSF110738">
    <property type="entry name" value="Glycerate kinase I"/>
    <property type="match status" value="1"/>
</dbReference>
<name>A0A9D1GYY5_9ACTN</name>
<reference evidence="5" key="1">
    <citation type="submission" date="2020-10" db="EMBL/GenBank/DDBJ databases">
        <authorList>
            <person name="Gilroy R."/>
        </authorList>
    </citation>
    <scope>NUCLEOTIDE SEQUENCE</scope>
    <source>
        <strain evidence="5">ChiGjej1B1-24693</strain>
    </source>
</reference>
<proteinExistence type="inferred from homology"/>
<dbReference type="GO" id="GO:0008887">
    <property type="term" value="F:glycerate kinase activity"/>
    <property type="evidence" value="ECO:0007669"/>
    <property type="project" value="UniProtKB-UniRule"/>
</dbReference>
<evidence type="ECO:0000256" key="4">
    <source>
        <dbReference type="PIRNR" id="PIRNR006078"/>
    </source>
</evidence>